<dbReference type="PANTHER" id="PTHR43441:SF10">
    <property type="entry name" value="ACETYLTRANSFERASE"/>
    <property type="match status" value="1"/>
</dbReference>
<dbReference type="RefSeq" id="WP_344504267.1">
    <property type="nucleotide sequence ID" value="NZ_BAAAQD010000009.1"/>
</dbReference>
<gene>
    <name evidence="2" type="ORF">GCM10009827_047700</name>
</gene>
<dbReference type="PANTHER" id="PTHR43441">
    <property type="entry name" value="RIBOSOMAL-PROTEIN-SERINE ACETYLTRANSFERASE"/>
    <property type="match status" value="1"/>
</dbReference>
<protein>
    <submittedName>
        <fullName evidence="2">GNAT family N-acetyltransferase</fullName>
    </submittedName>
</protein>
<dbReference type="PROSITE" id="PS51186">
    <property type="entry name" value="GNAT"/>
    <property type="match status" value="1"/>
</dbReference>
<dbReference type="InterPro" id="IPR051908">
    <property type="entry name" value="Ribosomal_N-acetyltransferase"/>
</dbReference>
<dbReference type="InterPro" id="IPR000182">
    <property type="entry name" value="GNAT_dom"/>
</dbReference>
<comment type="caution">
    <text evidence="2">The sequence shown here is derived from an EMBL/GenBank/DDBJ whole genome shotgun (WGS) entry which is preliminary data.</text>
</comment>
<organism evidence="2 3">
    <name type="scientific">Dactylosporangium maewongense</name>
    <dbReference type="NCBI Taxonomy" id="634393"/>
    <lineage>
        <taxon>Bacteria</taxon>
        <taxon>Bacillati</taxon>
        <taxon>Actinomycetota</taxon>
        <taxon>Actinomycetes</taxon>
        <taxon>Micromonosporales</taxon>
        <taxon>Micromonosporaceae</taxon>
        <taxon>Dactylosporangium</taxon>
    </lineage>
</organism>
<keyword evidence="3" id="KW-1185">Reference proteome</keyword>
<dbReference type="Pfam" id="PF13302">
    <property type="entry name" value="Acetyltransf_3"/>
    <property type="match status" value="1"/>
</dbReference>
<dbReference type="Proteomes" id="UP001501470">
    <property type="component" value="Unassembled WGS sequence"/>
</dbReference>
<dbReference type="SUPFAM" id="SSF55729">
    <property type="entry name" value="Acyl-CoA N-acyltransferases (Nat)"/>
    <property type="match status" value="1"/>
</dbReference>
<dbReference type="InterPro" id="IPR016181">
    <property type="entry name" value="Acyl_CoA_acyltransferase"/>
</dbReference>
<evidence type="ECO:0000313" key="3">
    <source>
        <dbReference type="Proteomes" id="UP001501470"/>
    </source>
</evidence>
<reference evidence="2 3" key="1">
    <citation type="journal article" date="2019" name="Int. J. Syst. Evol. Microbiol.">
        <title>The Global Catalogue of Microorganisms (GCM) 10K type strain sequencing project: providing services to taxonomists for standard genome sequencing and annotation.</title>
        <authorList>
            <consortium name="The Broad Institute Genomics Platform"/>
            <consortium name="The Broad Institute Genome Sequencing Center for Infectious Disease"/>
            <person name="Wu L."/>
            <person name="Ma J."/>
        </authorList>
    </citation>
    <scope>NUCLEOTIDE SEQUENCE [LARGE SCALE GENOMIC DNA]</scope>
    <source>
        <strain evidence="2 3">JCM 15933</strain>
    </source>
</reference>
<dbReference type="EMBL" id="BAAAQD010000009">
    <property type="protein sequence ID" value="GAA1525450.1"/>
    <property type="molecule type" value="Genomic_DNA"/>
</dbReference>
<feature type="domain" description="N-acetyltransferase" evidence="1">
    <location>
        <begin position="17"/>
        <end position="185"/>
    </location>
</feature>
<dbReference type="Gene3D" id="3.40.630.30">
    <property type="match status" value="1"/>
</dbReference>
<evidence type="ECO:0000259" key="1">
    <source>
        <dbReference type="PROSITE" id="PS51186"/>
    </source>
</evidence>
<sequence>MTAEPVLPSVTLTTPRLVLRPFVPGDAQDVHAVWHDARFVDASPLGYAYAGAGLDTALAWCTSGIEERRRAGKGIGFAVAPREGGRLVGHVSLFSADWTAMSAEMHYWTAPWARGRGVAAEAAAAVARWALTEQGFHRIALQAAPANAASRHVAERAGFRAEGVLRNVAVSRSGRHDLVMYSMIPSDLSAAG</sequence>
<proteinExistence type="predicted"/>
<evidence type="ECO:0000313" key="2">
    <source>
        <dbReference type="EMBL" id="GAA1525450.1"/>
    </source>
</evidence>
<accession>A0ABN2ATH0</accession>
<name>A0ABN2ATH0_9ACTN</name>